<reference evidence="1" key="1">
    <citation type="submission" date="2021-06" db="EMBL/GenBank/DDBJ databases">
        <authorList>
            <person name="Rolland C."/>
        </authorList>
    </citation>
    <scope>NUCLEOTIDE SEQUENCE</scope>
    <source>
        <strain evidence="1">347.936635</strain>
    </source>
</reference>
<dbReference type="EMBL" id="MZ420154">
    <property type="protein sequence ID" value="QYA18510.1"/>
    <property type="molecule type" value="Genomic_DNA"/>
</dbReference>
<organism evidence="1">
    <name type="scientific">Clandestinovirus</name>
    <dbReference type="NCBI Taxonomy" id="2831644"/>
    <lineage>
        <taxon>Viruses</taxon>
    </lineage>
</organism>
<accession>A0A8F8KSZ0</accession>
<proteinExistence type="predicted"/>
<name>A0A8F8KSZ0_9VIRU</name>
<gene>
    <name evidence="1" type="ORF">KOM_12_241</name>
</gene>
<protein>
    <submittedName>
        <fullName evidence="1">Uncharacterized protein</fullName>
    </submittedName>
</protein>
<evidence type="ECO:0000313" key="1">
    <source>
        <dbReference type="EMBL" id="QYA18510.1"/>
    </source>
</evidence>
<sequence length="239" mass="28064">MEQILYPAWYIETIRRIFTHSKSRRVFKTHPFGCVRVGWTCNCTNGTRQHPAYHLDCYRCNTVSNLHKEPVYDIPKRLYDIMEHALNKEQIIDLLLHHAELPFHYKRFFHKFSVVRLATMRVLFGYDHVQTAEMIQFLCKSDQTIFTSAMQHVDSLLDENRTLTKEDVIVVRGTLLDLRDEIKIKTPSVVMPNPCILITAIRRCPIDPKLIHPVFIQPVIISPCVIGQLAQEWEKLRLL</sequence>